<evidence type="ECO:0000256" key="1">
    <source>
        <dbReference type="SAM" id="MobiDB-lite"/>
    </source>
</evidence>
<dbReference type="Proteomes" id="UP000288805">
    <property type="component" value="Unassembled WGS sequence"/>
</dbReference>
<feature type="domain" description="DUF936" evidence="2">
    <location>
        <begin position="4"/>
        <end position="39"/>
    </location>
</feature>
<reference evidence="4 5" key="1">
    <citation type="journal article" date="2018" name="PLoS Genet.">
        <title>Population sequencing reveals clonal diversity and ancestral inbreeding in the grapevine cultivar Chardonnay.</title>
        <authorList>
            <person name="Roach M.J."/>
            <person name="Johnson D.L."/>
            <person name="Bohlmann J."/>
            <person name="van Vuuren H.J."/>
            <person name="Jones S.J."/>
            <person name="Pretorius I.S."/>
            <person name="Schmidt S.A."/>
            <person name="Borneman A.R."/>
        </authorList>
    </citation>
    <scope>NUCLEOTIDE SEQUENCE [LARGE SCALE GENOMIC DNA]</scope>
    <source>
        <strain evidence="5">cv. Chardonnay</strain>
        <tissue evidence="4">Leaf</tissue>
    </source>
</reference>
<organism evidence="4 5">
    <name type="scientific">Vitis vinifera</name>
    <name type="common">Grape</name>
    <dbReference type="NCBI Taxonomy" id="29760"/>
    <lineage>
        <taxon>Eukaryota</taxon>
        <taxon>Viridiplantae</taxon>
        <taxon>Streptophyta</taxon>
        <taxon>Embryophyta</taxon>
        <taxon>Tracheophyta</taxon>
        <taxon>Spermatophyta</taxon>
        <taxon>Magnoliopsida</taxon>
        <taxon>eudicotyledons</taxon>
        <taxon>Gunneridae</taxon>
        <taxon>Pentapetalae</taxon>
        <taxon>rosids</taxon>
        <taxon>Vitales</taxon>
        <taxon>Vitaceae</taxon>
        <taxon>Viteae</taxon>
        <taxon>Vitis</taxon>
    </lineage>
</organism>
<dbReference type="InterPro" id="IPR010341">
    <property type="entry name" value="DUF936_pln"/>
</dbReference>
<dbReference type="Pfam" id="PF21647">
    <property type="entry name" value="DUF6857"/>
    <property type="match status" value="1"/>
</dbReference>
<accession>A0A438CC00</accession>
<feature type="domain" description="DUF936" evidence="2">
    <location>
        <begin position="43"/>
        <end position="87"/>
    </location>
</feature>
<comment type="caution">
    <text evidence="4">The sequence shown here is derived from an EMBL/GenBank/DDBJ whole genome shotgun (WGS) entry which is preliminary data.</text>
</comment>
<evidence type="ECO:0000259" key="2">
    <source>
        <dbReference type="Pfam" id="PF06075"/>
    </source>
</evidence>
<dbReference type="PANTHER" id="PTHR31928:SF4">
    <property type="entry name" value="OS08G0541500 PROTEIN"/>
    <property type="match status" value="1"/>
</dbReference>
<dbReference type="InterPro" id="IPR048297">
    <property type="entry name" value="DUF936_dom_pln"/>
</dbReference>
<protein>
    <submittedName>
        <fullName evidence="4">Uncharacterized protein</fullName>
    </submittedName>
</protein>
<evidence type="ECO:0000313" key="4">
    <source>
        <dbReference type="EMBL" id="RVW20728.1"/>
    </source>
</evidence>
<evidence type="ECO:0000313" key="5">
    <source>
        <dbReference type="Proteomes" id="UP000288805"/>
    </source>
</evidence>
<dbReference type="PANTHER" id="PTHR31928">
    <property type="entry name" value="EXPRESSED PROTEIN"/>
    <property type="match status" value="1"/>
</dbReference>
<name>A0A438CC00_VITVI</name>
<feature type="compositionally biased region" description="Basic and acidic residues" evidence="1">
    <location>
        <begin position="230"/>
        <end position="253"/>
    </location>
</feature>
<dbReference type="AlphaFoldDB" id="A0A438CC00"/>
<evidence type="ECO:0000259" key="3">
    <source>
        <dbReference type="Pfam" id="PF21647"/>
    </source>
</evidence>
<dbReference type="EMBL" id="QGNW01002343">
    <property type="protein sequence ID" value="RVW20728.1"/>
    <property type="molecule type" value="Genomic_DNA"/>
</dbReference>
<dbReference type="Pfam" id="PF06075">
    <property type="entry name" value="DUF936"/>
    <property type="match status" value="2"/>
</dbReference>
<dbReference type="InterPro" id="IPR049172">
    <property type="entry name" value="DUF6857_pln"/>
</dbReference>
<feature type="region of interest" description="Disordered" evidence="1">
    <location>
        <begin position="230"/>
        <end position="284"/>
    </location>
</feature>
<proteinExistence type="predicted"/>
<gene>
    <name evidence="4" type="ORF">CK203_110780</name>
</gene>
<sequence>MATLVPGVLLKLLQHMNTDIKIAGEYRSSLLQVVSIVPGTCRCDKIQLGQFIHVERLEAASPVPILHGVRPVPGRHPCVGSPEDIVATHSLGFLNNSSLGLKPVEKVKSPSKVLSNNHVGDKEKCTAVRSNGIDKKETLARLKSSNSRSIPSSPTSCYSLPTSFEKFANGFKQQAKIKGERATAKPGLVEKASSVRGLSPTRKKVPVSLLRNAVHGIELGPKALRKSWEGSIEVKNRETSKPRATKHELKPETRSSSVPRKNLLSDRLPSKEESKVRMSTQSSNDDRNLVKVFLNSKRLTEGSVSWSSLPSSLAKLGKEVLKHRDAAQISAIEAMQEASAAESLLRCLRSD</sequence>
<feature type="domain" description="DUF6857" evidence="3">
    <location>
        <begin position="294"/>
        <end position="349"/>
    </location>
</feature>